<organism evidence="1 2">
    <name type="scientific">Microvirga arabica</name>
    <dbReference type="NCBI Taxonomy" id="1128671"/>
    <lineage>
        <taxon>Bacteria</taxon>
        <taxon>Pseudomonadati</taxon>
        <taxon>Pseudomonadota</taxon>
        <taxon>Alphaproteobacteria</taxon>
        <taxon>Hyphomicrobiales</taxon>
        <taxon>Methylobacteriaceae</taxon>
        <taxon>Microvirga</taxon>
    </lineage>
</organism>
<accession>A0ABV6Y3M8</accession>
<evidence type="ECO:0000313" key="2">
    <source>
        <dbReference type="Proteomes" id="UP001593940"/>
    </source>
</evidence>
<comment type="caution">
    <text evidence="1">The sequence shown here is derived from an EMBL/GenBank/DDBJ whole genome shotgun (WGS) entry which is preliminary data.</text>
</comment>
<dbReference type="Proteomes" id="UP001593940">
    <property type="component" value="Unassembled WGS sequence"/>
</dbReference>
<evidence type="ECO:0000313" key="1">
    <source>
        <dbReference type="EMBL" id="MFC1455874.1"/>
    </source>
</evidence>
<proteinExistence type="predicted"/>
<sequence>MMNEDQIQVSGVASVEIEDTQNFQLNPASLMKDPTFTMVELSREEMERVAAARCFAKISIDK</sequence>
<name>A0ABV6Y3M8_9HYPH</name>
<protein>
    <submittedName>
        <fullName evidence="1">Uncharacterized protein</fullName>
    </submittedName>
</protein>
<reference evidence="1 2" key="1">
    <citation type="submission" date="2024-09" db="EMBL/GenBank/DDBJ databases">
        <title>Nodulacao em especies de Leguminosae Basais da Amazonia e Caracterizacao dos Rizobios e Bacterias Associadas aos Nodulos.</title>
        <authorList>
            <person name="Jambeiro I.C.A."/>
            <person name="Lopes I.S."/>
            <person name="Aguiar E.R.G.R."/>
            <person name="Santos A.F.J."/>
            <person name="Dos Santos J.M.F."/>
            <person name="Gross E."/>
        </authorList>
    </citation>
    <scope>NUCLEOTIDE SEQUENCE [LARGE SCALE GENOMIC DNA]</scope>
    <source>
        <strain evidence="1 2">BRUESC1165</strain>
    </source>
</reference>
<dbReference type="EMBL" id="JBHOMY010000010">
    <property type="protein sequence ID" value="MFC1455874.1"/>
    <property type="molecule type" value="Genomic_DNA"/>
</dbReference>
<dbReference type="RefSeq" id="WP_203275258.1">
    <property type="nucleotide sequence ID" value="NZ_JAFBID010000102.1"/>
</dbReference>
<gene>
    <name evidence="1" type="ORF">ACETIH_03865</name>
</gene>
<keyword evidence="2" id="KW-1185">Reference proteome</keyword>